<dbReference type="AlphaFoldDB" id="A0A8D8BJZ2"/>
<name>A0A8D8BJZ2_CULPI</name>
<dbReference type="EMBL" id="HBUE01071828">
    <property type="protein sequence ID" value="CAG6472986.1"/>
    <property type="molecule type" value="Transcribed_RNA"/>
</dbReference>
<proteinExistence type="predicted"/>
<evidence type="ECO:0000313" key="1">
    <source>
        <dbReference type="EMBL" id="CAG6472986.1"/>
    </source>
</evidence>
<protein>
    <submittedName>
        <fullName evidence="1">(northern house mosquito) hypothetical protein</fullName>
    </submittedName>
</protein>
<accession>A0A8D8BJZ2</accession>
<sequence>MNDSLQLTLTPKMCINAPLVNPVHPTLTLRPLLVPSVKQNPVKLGMFAIVRLIQAHVPNRLRQVIVHFRVQKSDPERPWVELTARILNPKQVASFKCYVKSDLKQQVGLEEVQYAGFHQVVEG</sequence>
<organism evidence="1">
    <name type="scientific">Culex pipiens</name>
    <name type="common">House mosquito</name>
    <dbReference type="NCBI Taxonomy" id="7175"/>
    <lineage>
        <taxon>Eukaryota</taxon>
        <taxon>Metazoa</taxon>
        <taxon>Ecdysozoa</taxon>
        <taxon>Arthropoda</taxon>
        <taxon>Hexapoda</taxon>
        <taxon>Insecta</taxon>
        <taxon>Pterygota</taxon>
        <taxon>Neoptera</taxon>
        <taxon>Endopterygota</taxon>
        <taxon>Diptera</taxon>
        <taxon>Nematocera</taxon>
        <taxon>Culicoidea</taxon>
        <taxon>Culicidae</taxon>
        <taxon>Culicinae</taxon>
        <taxon>Culicini</taxon>
        <taxon>Culex</taxon>
        <taxon>Culex</taxon>
    </lineage>
</organism>
<reference evidence="1" key="1">
    <citation type="submission" date="2021-05" db="EMBL/GenBank/DDBJ databases">
        <authorList>
            <person name="Alioto T."/>
            <person name="Alioto T."/>
            <person name="Gomez Garrido J."/>
        </authorList>
    </citation>
    <scope>NUCLEOTIDE SEQUENCE</scope>
</reference>